<dbReference type="AlphaFoldDB" id="A0A1F7HJG9"/>
<proteinExistence type="predicted"/>
<comment type="caution">
    <text evidence="1">The sequence shown here is derived from an EMBL/GenBank/DDBJ whole genome shotgun (WGS) entry which is preliminary data.</text>
</comment>
<reference evidence="1 2" key="1">
    <citation type="journal article" date="2016" name="Nat. Commun.">
        <title>Thousands of microbial genomes shed light on interconnected biogeochemical processes in an aquifer system.</title>
        <authorList>
            <person name="Anantharaman K."/>
            <person name="Brown C.T."/>
            <person name="Hug L.A."/>
            <person name="Sharon I."/>
            <person name="Castelle C.J."/>
            <person name="Probst A.J."/>
            <person name="Thomas B.C."/>
            <person name="Singh A."/>
            <person name="Wilkins M.J."/>
            <person name="Karaoz U."/>
            <person name="Brodie E.L."/>
            <person name="Williams K.H."/>
            <person name="Hubbard S.S."/>
            <person name="Banfield J.F."/>
        </authorList>
    </citation>
    <scope>NUCLEOTIDE SEQUENCE [LARGE SCALE GENOMIC DNA]</scope>
</reference>
<dbReference type="InterPro" id="IPR023214">
    <property type="entry name" value="HAD_sf"/>
</dbReference>
<dbReference type="SUPFAM" id="SSF56784">
    <property type="entry name" value="HAD-like"/>
    <property type="match status" value="1"/>
</dbReference>
<accession>A0A1F7HJG9</accession>
<dbReference type="Gene3D" id="3.40.50.1000">
    <property type="entry name" value="HAD superfamily/HAD-like"/>
    <property type="match status" value="1"/>
</dbReference>
<evidence type="ECO:0000313" key="2">
    <source>
        <dbReference type="Proteomes" id="UP000177199"/>
    </source>
</evidence>
<dbReference type="InterPro" id="IPR036412">
    <property type="entry name" value="HAD-like_sf"/>
</dbReference>
<dbReference type="NCBIfam" id="TIGR01509">
    <property type="entry name" value="HAD-SF-IA-v3"/>
    <property type="match status" value="1"/>
</dbReference>
<dbReference type="PANTHER" id="PTHR43611:SF3">
    <property type="entry name" value="FLAVIN MONONUCLEOTIDE HYDROLASE 1, CHLOROPLATIC"/>
    <property type="match status" value="1"/>
</dbReference>
<evidence type="ECO:0000313" key="1">
    <source>
        <dbReference type="EMBL" id="OGK30922.1"/>
    </source>
</evidence>
<dbReference type="Pfam" id="PF00702">
    <property type="entry name" value="Hydrolase"/>
    <property type="match status" value="1"/>
</dbReference>
<sequence length="110" mass="12949">MLSLLKTLKNNYRIAALSTIPREWLDYKKKTFKLDDCFELIVSSGYYGYKKPDARIYEILIKKLGLKPEEMLFIDDKEPLLVPAQKLGINTLLFRGQNDLEKELIRRKLL</sequence>
<gene>
    <name evidence="1" type="ORF">A3F29_02380</name>
</gene>
<dbReference type="InterPro" id="IPR006439">
    <property type="entry name" value="HAD-SF_hydro_IA"/>
</dbReference>
<dbReference type="EMBL" id="MFZV01000039">
    <property type="protein sequence ID" value="OGK30922.1"/>
    <property type="molecule type" value="Genomic_DNA"/>
</dbReference>
<protein>
    <recommendedName>
        <fullName evidence="3">HAD family hydrolase</fullName>
    </recommendedName>
</protein>
<dbReference type="PRINTS" id="PR00413">
    <property type="entry name" value="HADHALOGNASE"/>
</dbReference>
<name>A0A1F7HJG9_9BACT</name>
<dbReference type="PANTHER" id="PTHR43611">
    <property type="entry name" value="ALPHA-D-GLUCOSE 1-PHOSPHATE PHOSPHATASE"/>
    <property type="match status" value="1"/>
</dbReference>
<organism evidence="1 2">
    <name type="scientific">Candidatus Roizmanbacteria bacterium RIFCSPHIGHO2_12_FULL_33_9</name>
    <dbReference type="NCBI Taxonomy" id="1802045"/>
    <lineage>
        <taxon>Bacteria</taxon>
        <taxon>Candidatus Roizmaniibacteriota</taxon>
    </lineage>
</organism>
<dbReference type="Proteomes" id="UP000177199">
    <property type="component" value="Unassembled WGS sequence"/>
</dbReference>
<evidence type="ECO:0008006" key="3">
    <source>
        <dbReference type="Google" id="ProtNLM"/>
    </source>
</evidence>